<feature type="compositionally biased region" description="Basic and acidic residues" evidence="1">
    <location>
        <begin position="36"/>
        <end position="46"/>
    </location>
</feature>
<gene>
    <name evidence="3" type="primary">LOC111734436</name>
</gene>
<name>A0A6P6C4U9_PTEVA</name>
<proteinExistence type="predicted"/>
<organism evidence="2 3">
    <name type="scientific">Pteropus vampyrus</name>
    <name type="common">Large flying fox</name>
    <dbReference type="NCBI Taxonomy" id="132908"/>
    <lineage>
        <taxon>Eukaryota</taxon>
        <taxon>Metazoa</taxon>
        <taxon>Chordata</taxon>
        <taxon>Craniata</taxon>
        <taxon>Vertebrata</taxon>
        <taxon>Euteleostomi</taxon>
        <taxon>Mammalia</taxon>
        <taxon>Eutheria</taxon>
        <taxon>Laurasiatheria</taxon>
        <taxon>Chiroptera</taxon>
        <taxon>Yinpterochiroptera</taxon>
        <taxon>Pteropodoidea</taxon>
        <taxon>Pteropodidae</taxon>
        <taxon>Pteropodinae</taxon>
        <taxon>Pteropus</taxon>
    </lineage>
</organism>
<evidence type="ECO:0000313" key="3">
    <source>
        <dbReference type="RefSeq" id="XP_023382364.1"/>
    </source>
</evidence>
<feature type="region of interest" description="Disordered" evidence="1">
    <location>
        <begin position="200"/>
        <end position="219"/>
    </location>
</feature>
<dbReference type="RefSeq" id="XP_023382364.1">
    <property type="nucleotide sequence ID" value="XM_023526596.1"/>
</dbReference>
<dbReference type="AlphaFoldDB" id="A0A6P6C4U9"/>
<feature type="compositionally biased region" description="Polar residues" evidence="1">
    <location>
        <begin position="207"/>
        <end position="217"/>
    </location>
</feature>
<evidence type="ECO:0000313" key="2">
    <source>
        <dbReference type="Proteomes" id="UP000515202"/>
    </source>
</evidence>
<feature type="non-terminal residue" evidence="3">
    <location>
        <position position="1"/>
    </location>
</feature>
<accession>A0A6P6C4U9</accession>
<evidence type="ECO:0000256" key="1">
    <source>
        <dbReference type="SAM" id="MobiDB-lite"/>
    </source>
</evidence>
<dbReference type="GeneID" id="111734436"/>
<sequence>VPEVVLSHHHEARDQCAARGHRAARGHHTANASTTHHCDQHDDAPRVRVGGPLVPHVPSENLSTFTEARPRLKPDTCACPVNQLSRSGCFLKEQGERRCTCHGRWEECPSQLCVLAHTQRNPRYRTENPVHAGLNFVCDELRVSNLGFNFSIFTYSPPPSQELNDNCSSSAPRREASWKITSKGMPDVDSVSITIRPEDPQPAELNDNCSSSVTRENSPVEMTPVHAISITTSLEELPPVVLTDNFMSPSPWSVSTRENSPVEMTPIDDISITMYPEEPPPT</sequence>
<protein>
    <submittedName>
        <fullName evidence="3">Uncharacterized protein LOC111734436</fullName>
    </submittedName>
</protein>
<feature type="region of interest" description="Disordered" evidence="1">
    <location>
        <begin position="22"/>
        <end position="50"/>
    </location>
</feature>
<keyword evidence="2" id="KW-1185">Reference proteome</keyword>
<dbReference type="Proteomes" id="UP000515202">
    <property type="component" value="Unplaced"/>
</dbReference>
<feature type="non-terminal residue" evidence="3">
    <location>
        <position position="282"/>
    </location>
</feature>
<dbReference type="KEGG" id="pvp:111734436"/>
<reference evidence="3" key="1">
    <citation type="submission" date="2025-08" db="UniProtKB">
        <authorList>
            <consortium name="RefSeq"/>
        </authorList>
    </citation>
    <scope>IDENTIFICATION</scope>
    <source>
        <tissue evidence="3">Kidney</tissue>
    </source>
</reference>